<sequence length="189" mass="20588">MRGLNRAARLAAQISLLLALIATSAYLLTSVYLGDEEQVWNQGNVNERVDNGGPVTIGDVEWKLDSLQPYTRIVDDEQEEIGGMNAPAGSILMIAKLTATPRPGLYLKDGGFSCSANLRDDRGNVWAPATSTSDWELPTSCFSDEKVKFEIDKPAQVAQIYVVPVSAVPHVIGVSIETREGFRRVLITP</sequence>
<comment type="caution">
    <text evidence="1">The sequence shown here is derived from an EMBL/GenBank/DDBJ whole genome shotgun (WGS) entry which is preliminary data.</text>
</comment>
<organism evidence="1 2">
    <name type="scientific">Kribbella steppae</name>
    <dbReference type="NCBI Taxonomy" id="2512223"/>
    <lineage>
        <taxon>Bacteria</taxon>
        <taxon>Bacillati</taxon>
        <taxon>Actinomycetota</taxon>
        <taxon>Actinomycetes</taxon>
        <taxon>Propionibacteriales</taxon>
        <taxon>Kribbellaceae</taxon>
        <taxon>Kribbella</taxon>
    </lineage>
</organism>
<evidence type="ECO:0000313" key="1">
    <source>
        <dbReference type="EMBL" id="TCO24728.1"/>
    </source>
</evidence>
<dbReference type="AlphaFoldDB" id="A0A4R2HAW0"/>
<evidence type="ECO:0000313" key="2">
    <source>
        <dbReference type="Proteomes" id="UP000294508"/>
    </source>
</evidence>
<dbReference type="OrthoDB" id="3822095at2"/>
<keyword evidence="2" id="KW-1185">Reference proteome</keyword>
<evidence type="ECO:0008006" key="3">
    <source>
        <dbReference type="Google" id="ProtNLM"/>
    </source>
</evidence>
<gene>
    <name evidence="1" type="ORF">EV652_108261</name>
</gene>
<reference evidence="1 2" key="1">
    <citation type="journal article" date="2015" name="Stand. Genomic Sci.">
        <title>Genomic Encyclopedia of Bacterial and Archaeal Type Strains, Phase III: the genomes of soil and plant-associated and newly described type strains.</title>
        <authorList>
            <person name="Whitman W.B."/>
            <person name="Woyke T."/>
            <person name="Klenk H.P."/>
            <person name="Zhou Y."/>
            <person name="Lilburn T.G."/>
            <person name="Beck B.J."/>
            <person name="De Vos P."/>
            <person name="Vandamme P."/>
            <person name="Eisen J.A."/>
            <person name="Garrity G."/>
            <person name="Hugenholtz P."/>
            <person name="Kyrpides N.C."/>
        </authorList>
    </citation>
    <scope>NUCLEOTIDE SEQUENCE [LARGE SCALE GENOMIC DNA]</scope>
    <source>
        <strain evidence="1 2">VKM Ac-2572</strain>
    </source>
</reference>
<accession>A0A4R2HAW0</accession>
<dbReference type="EMBL" id="SLWN01000008">
    <property type="protein sequence ID" value="TCO24728.1"/>
    <property type="molecule type" value="Genomic_DNA"/>
</dbReference>
<name>A0A4R2HAW0_9ACTN</name>
<protein>
    <recommendedName>
        <fullName evidence="3">DUF4352 domain-containing protein</fullName>
    </recommendedName>
</protein>
<dbReference type="Proteomes" id="UP000294508">
    <property type="component" value="Unassembled WGS sequence"/>
</dbReference>
<proteinExistence type="predicted"/>
<dbReference type="RefSeq" id="WP_132211544.1">
    <property type="nucleotide sequence ID" value="NZ_SLWN01000008.1"/>
</dbReference>